<dbReference type="RefSeq" id="WP_316786580.1">
    <property type="nucleotide sequence ID" value="NZ_CP053540.1"/>
</dbReference>
<evidence type="ECO:0000256" key="2">
    <source>
        <dbReference type="SAM" id="MobiDB-lite"/>
    </source>
</evidence>
<evidence type="ECO:0000256" key="1">
    <source>
        <dbReference type="SAM" id="Coils"/>
    </source>
</evidence>
<organism evidence="3">
    <name type="scientific">Thermoleptolyngbya oregonensis NK1-22</name>
    <dbReference type="NCBI Taxonomy" id="2547457"/>
    <lineage>
        <taxon>Bacteria</taxon>
        <taxon>Bacillati</taxon>
        <taxon>Cyanobacteriota</taxon>
        <taxon>Cyanophyceae</taxon>
        <taxon>Oculatellales</taxon>
        <taxon>Oculatellaceae</taxon>
        <taxon>Thermoleptolyngbya</taxon>
    </lineage>
</organism>
<feature type="region of interest" description="Disordered" evidence="2">
    <location>
        <begin position="1"/>
        <end position="76"/>
    </location>
</feature>
<dbReference type="KEGG" id="tog:HNI00_12390"/>
<dbReference type="EMBL" id="CP053540">
    <property type="protein sequence ID" value="WOB43861.1"/>
    <property type="molecule type" value="Genomic_DNA"/>
</dbReference>
<feature type="compositionally biased region" description="Polar residues" evidence="2">
    <location>
        <begin position="1"/>
        <end position="13"/>
    </location>
</feature>
<feature type="compositionally biased region" description="Pro residues" evidence="2">
    <location>
        <begin position="54"/>
        <end position="70"/>
    </location>
</feature>
<feature type="compositionally biased region" description="Low complexity" evidence="2">
    <location>
        <begin position="147"/>
        <end position="174"/>
    </location>
</feature>
<reference evidence="3" key="1">
    <citation type="submission" date="2020-05" db="EMBL/GenBank/DDBJ databases">
        <authorList>
            <person name="Zhu T."/>
            <person name="Keshari N."/>
            <person name="Lu X."/>
        </authorList>
    </citation>
    <scope>NUCLEOTIDE SEQUENCE</scope>
    <source>
        <strain evidence="3">NK1-22</strain>
    </source>
</reference>
<feature type="coiled-coil region" evidence="1">
    <location>
        <begin position="79"/>
        <end position="144"/>
    </location>
</feature>
<evidence type="ECO:0000313" key="3">
    <source>
        <dbReference type="EMBL" id="WOB43861.1"/>
    </source>
</evidence>
<accession>A0AA96Y4I0</accession>
<dbReference type="AlphaFoldDB" id="A0AA96Y4I0"/>
<feature type="compositionally biased region" description="Low complexity" evidence="2">
    <location>
        <begin position="30"/>
        <end position="44"/>
    </location>
</feature>
<protein>
    <submittedName>
        <fullName evidence="3">Uncharacterized protein</fullName>
    </submittedName>
</protein>
<name>A0AA96Y4I0_9CYAN</name>
<keyword evidence="1" id="KW-0175">Coiled coil</keyword>
<sequence>MDNQTDTKTTSTLERTDASAPDPVAEKGAETASAETASAETASAEMERGAIAPEPAPEPTLEPAPEPAPNAVPDLQAALETSQANEAILQRKIEALEAELAAQQAQIDQLKAEATAAAQLKTELDETKRVIVQLTELNVKLSEEAKAAAAPQPLAPAAAQPSPQSAPKPAEQSAPAPPASAPRKEVHPGHEPSQTSQLELRRTLQSPPPLPGPVAPSISNDEIGWVD</sequence>
<proteinExistence type="predicted"/>
<gene>
    <name evidence="3" type="ORF">HNI00_12390</name>
</gene>
<feature type="region of interest" description="Disordered" evidence="2">
    <location>
        <begin position="145"/>
        <end position="227"/>
    </location>
</feature>